<reference evidence="1 2" key="1">
    <citation type="submission" date="2015-07" db="EMBL/GenBank/DDBJ databases">
        <title>Emmonsia species relationships and genome sequence.</title>
        <authorList>
            <consortium name="The Broad Institute Genomics Platform"/>
            <person name="Cuomo C.A."/>
            <person name="Munoz J.F."/>
            <person name="Imamovic A."/>
            <person name="Priest M.E."/>
            <person name="Young S."/>
            <person name="Clay O.K."/>
            <person name="McEwen J.G."/>
        </authorList>
    </citation>
    <scope>NUCLEOTIDE SEQUENCE [LARGE SCALE GENOMIC DNA]</scope>
    <source>
        <strain evidence="1 2">UAMH 9510</strain>
    </source>
</reference>
<gene>
    <name evidence="1" type="ORF">AJ78_03724</name>
</gene>
<dbReference type="EMBL" id="LGRN01000123">
    <property type="protein sequence ID" value="OJD16091.1"/>
    <property type="molecule type" value="Genomic_DNA"/>
</dbReference>
<dbReference type="AlphaFoldDB" id="A0A1J9Q769"/>
<sequence>MSGMHSSGSTVNATVYQPIWESFWVLISHTAKGYVLAAVTQANLTAKGNCSMSNGIILSTWDPSEKLAHGMPDKAPMSNNVRGVDISKHGWPTIAPPPWLNLAPSCGVKKTRFMC</sequence>
<organism evidence="1 2">
    <name type="scientific">Emergomyces pasteurianus Ep9510</name>
    <dbReference type="NCBI Taxonomy" id="1447872"/>
    <lineage>
        <taxon>Eukaryota</taxon>
        <taxon>Fungi</taxon>
        <taxon>Dikarya</taxon>
        <taxon>Ascomycota</taxon>
        <taxon>Pezizomycotina</taxon>
        <taxon>Eurotiomycetes</taxon>
        <taxon>Eurotiomycetidae</taxon>
        <taxon>Onygenales</taxon>
        <taxon>Ajellomycetaceae</taxon>
        <taxon>Emergomyces</taxon>
    </lineage>
</organism>
<dbReference type="VEuPathDB" id="FungiDB:AJ78_03724"/>
<evidence type="ECO:0000313" key="2">
    <source>
        <dbReference type="Proteomes" id="UP000182235"/>
    </source>
</evidence>
<dbReference type="Proteomes" id="UP000182235">
    <property type="component" value="Unassembled WGS sequence"/>
</dbReference>
<accession>A0A1J9Q769</accession>
<comment type="caution">
    <text evidence="1">The sequence shown here is derived from an EMBL/GenBank/DDBJ whole genome shotgun (WGS) entry which is preliminary data.</text>
</comment>
<keyword evidence="2" id="KW-1185">Reference proteome</keyword>
<evidence type="ECO:0000313" key="1">
    <source>
        <dbReference type="EMBL" id="OJD16091.1"/>
    </source>
</evidence>
<name>A0A1J9Q769_9EURO</name>
<protein>
    <submittedName>
        <fullName evidence="1">Uncharacterized protein</fullName>
    </submittedName>
</protein>
<proteinExistence type="predicted"/>